<reference evidence="6 7" key="1">
    <citation type="submission" date="2017-01" db="EMBL/GenBank/DDBJ databases">
        <authorList>
            <person name="Varghese N."/>
            <person name="Submissions S."/>
        </authorList>
    </citation>
    <scope>NUCLEOTIDE SEQUENCE [LARGE SCALE GENOMIC DNA]</scope>
    <source>
        <strain evidence="6 7">ATCC 35905</strain>
    </source>
</reference>
<gene>
    <name evidence="6" type="ORF">SAMN05421828_108126</name>
</gene>
<feature type="repeat" description="TPR" evidence="4">
    <location>
        <begin position="91"/>
        <end position="124"/>
    </location>
</feature>
<evidence type="ECO:0000256" key="5">
    <source>
        <dbReference type="SAM" id="MobiDB-lite"/>
    </source>
</evidence>
<dbReference type="RefSeq" id="WP_076454454.1">
    <property type="nucleotide sequence ID" value="NZ_FTNE01000008.1"/>
</dbReference>
<feature type="region of interest" description="Disordered" evidence="5">
    <location>
        <begin position="585"/>
        <end position="608"/>
    </location>
</feature>
<dbReference type="Pfam" id="PF13414">
    <property type="entry name" value="TPR_11"/>
    <property type="match status" value="1"/>
</dbReference>
<evidence type="ECO:0000256" key="4">
    <source>
        <dbReference type="PROSITE-ProRule" id="PRU00339"/>
    </source>
</evidence>
<dbReference type="GO" id="GO:0016757">
    <property type="term" value="F:glycosyltransferase activity"/>
    <property type="evidence" value="ECO:0007669"/>
    <property type="project" value="UniProtKB-KW"/>
</dbReference>
<keyword evidence="3" id="KW-0808">Transferase</keyword>
<dbReference type="Proteomes" id="UP000186308">
    <property type="component" value="Unassembled WGS sequence"/>
</dbReference>
<evidence type="ECO:0000313" key="6">
    <source>
        <dbReference type="EMBL" id="SIQ73045.1"/>
    </source>
</evidence>
<dbReference type="Gene3D" id="3.40.50.2000">
    <property type="entry name" value="Glycogen Phosphorylase B"/>
    <property type="match status" value="1"/>
</dbReference>
<protein>
    <submittedName>
        <fullName evidence="6">Tetratricopeptide repeat-containing protein</fullName>
    </submittedName>
</protein>
<evidence type="ECO:0000256" key="2">
    <source>
        <dbReference type="ARBA" id="ARBA00022676"/>
    </source>
</evidence>
<name>A0A8G2FD91_ACIRU</name>
<accession>A0A8G2FD91</accession>
<dbReference type="SUPFAM" id="SSF48452">
    <property type="entry name" value="TPR-like"/>
    <property type="match status" value="1"/>
</dbReference>
<sequence>MFRRYHEAMNHTLDPRILAQVSVEQIFQDGLRAYHAGELTYAVQAFSEVLVQLPGFPPALTNRALAAWSLGNLDHAAADAQAACRATPDLAEAWLVAGAILIDRGDQPGAIAHYQRAVALRPELAAARAGLAAACLAAGQHASAEQAAALALSLDPNCIHARFTLGSARSAQGDPLGAIHQFNQVLAADTAHAGAYLNRGNARINCNDIAGGVADLRAALAINPGLKEAWASLGVALTIQADTAAAITACDHAIALDPDFAVAHWNRGVAALLGGDFAAGFAAYEWRKRHPVYGRHFDRLPAPTWQGEPLAGRHLLVRAEQGLGDTIMFARFLPALASQARHLTLACHKTLHTLFAGMGIGLCTLEDPAPPDVDCAIDQMSLPHVLALTPTTIPAAEGYLAPTTANADHWNIEHWRAILTRQPEHRQPGQRLIGQRLIGLVWAGNPGHNNDQRRSLPQGALTPLLALPNTRFIALQLGARHAEYDIPSLAPQITDFASTAGILANLDAVVTVDTSIAHLAGAMGKPCHVLLSASCDWRWLLGRTTTPWYDHLHLHRQTRLGDWSDPIQSVLATLQSVRSCSAMPPGGINTIPTLPQVSPNPPDATRQR</sequence>
<evidence type="ECO:0000256" key="1">
    <source>
        <dbReference type="ARBA" id="ARBA00004922"/>
    </source>
</evidence>
<keyword evidence="4" id="KW-0802">TPR repeat</keyword>
<dbReference type="Gene3D" id="1.25.40.10">
    <property type="entry name" value="Tetratricopeptide repeat domain"/>
    <property type="match status" value="3"/>
</dbReference>
<evidence type="ECO:0000313" key="7">
    <source>
        <dbReference type="Proteomes" id="UP000186308"/>
    </source>
</evidence>
<organism evidence="6 7">
    <name type="scientific">Acidiphilium rubrum</name>
    <dbReference type="NCBI Taxonomy" id="526"/>
    <lineage>
        <taxon>Bacteria</taxon>
        <taxon>Pseudomonadati</taxon>
        <taxon>Pseudomonadota</taxon>
        <taxon>Alphaproteobacteria</taxon>
        <taxon>Acetobacterales</taxon>
        <taxon>Acidocellaceae</taxon>
        <taxon>Acidiphilium</taxon>
    </lineage>
</organism>
<evidence type="ECO:0000256" key="3">
    <source>
        <dbReference type="ARBA" id="ARBA00022679"/>
    </source>
</evidence>
<dbReference type="InterPro" id="IPR011990">
    <property type="entry name" value="TPR-like_helical_dom_sf"/>
</dbReference>
<dbReference type="EMBL" id="FTNE01000008">
    <property type="protein sequence ID" value="SIQ73045.1"/>
    <property type="molecule type" value="Genomic_DNA"/>
</dbReference>
<dbReference type="SMART" id="SM00028">
    <property type="entry name" value="TPR"/>
    <property type="match status" value="7"/>
</dbReference>
<dbReference type="PANTHER" id="PTHR44835:SF1">
    <property type="entry name" value="PROTEIN O-GLCNAC TRANSFERASE"/>
    <property type="match status" value="1"/>
</dbReference>
<dbReference type="InterPro" id="IPR051939">
    <property type="entry name" value="Glycosyltr_41/O-GlcNAc_trsf"/>
</dbReference>
<feature type="repeat" description="TPR" evidence="4">
    <location>
        <begin position="227"/>
        <end position="260"/>
    </location>
</feature>
<comment type="caution">
    <text evidence="6">The sequence shown here is derived from an EMBL/GenBank/DDBJ whole genome shotgun (WGS) entry which is preliminary data.</text>
</comment>
<proteinExistence type="predicted"/>
<dbReference type="SUPFAM" id="SSF53756">
    <property type="entry name" value="UDP-Glycosyltransferase/glycogen phosphorylase"/>
    <property type="match status" value="1"/>
</dbReference>
<dbReference type="AlphaFoldDB" id="A0A8G2FD91"/>
<dbReference type="PANTHER" id="PTHR44835">
    <property type="entry name" value="UDP-N-ACETYLGLUCOSAMINE--PEPTIDE N-ACETYLGLUCOSAMINYLTRANSFERASE SPINDLY-RELATED"/>
    <property type="match status" value="1"/>
</dbReference>
<keyword evidence="2" id="KW-0328">Glycosyltransferase</keyword>
<dbReference type="InterPro" id="IPR019734">
    <property type="entry name" value="TPR_rpt"/>
</dbReference>
<dbReference type="PROSITE" id="PS50005">
    <property type="entry name" value="TPR"/>
    <property type="match status" value="2"/>
</dbReference>
<keyword evidence="7" id="KW-1185">Reference proteome</keyword>
<dbReference type="Pfam" id="PF13432">
    <property type="entry name" value="TPR_16"/>
    <property type="match status" value="1"/>
</dbReference>
<comment type="pathway">
    <text evidence="1">Protein modification; protein glycosylation.</text>
</comment>